<reference evidence="1 2" key="1">
    <citation type="journal article" date="2019" name="Mol. Ecol. Resour.">
        <title>Improving Illumina assemblies with Hi-C and long reads: an example with the North African dromedary.</title>
        <authorList>
            <person name="Elbers J.P."/>
            <person name="Rogers M.F."/>
            <person name="Perelman P.L."/>
            <person name="Proskuryakova A.A."/>
            <person name="Serdyukova N.A."/>
            <person name="Johnson W.E."/>
            <person name="Horin P."/>
            <person name="Corander J."/>
            <person name="Murphy D."/>
            <person name="Burger P.A."/>
        </authorList>
    </citation>
    <scope>NUCLEOTIDE SEQUENCE [LARGE SCALE GENOMIC DNA]</scope>
    <source>
        <strain evidence="1">Drom800</strain>
        <tissue evidence="1">Blood</tissue>
    </source>
</reference>
<keyword evidence="2" id="KW-1185">Reference proteome</keyword>
<sequence length="111" mass="13146">MVKEFKHLHSELRNLDILLEMMEELLKNFDYWVASEEGRLGENKFKVRKTSQEESLLLLVQLCSENLDVDRYYRDLTMGLSTSAIWKNTGVEIVNPYEVKRKVKVKTKCYV</sequence>
<gene>
    <name evidence="1" type="ORF">Cadr_000003082</name>
</gene>
<evidence type="ECO:0000313" key="2">
    <source>
        <dbReference type="Proteomes" id="UP000299084"/>
    </source>
</evidence>
<dbReference type="AlphaFoldDB" id="A0A5N4C1B9"/>
<protein>
    <submittedName>
        <fullName evidence="1">Uncharacterized protein</fullName>
    </submittedName>
</protein>
<dbReference type="Proteomes" id="UP000299084">
    <property type="component" value="Unassembled WGS sequence"/>
</dbReference>
<proteinExistence type="predicted"/>
<name>A0A5N4C1B9_CAMDR</name>
<organism evidence="1 2">
    <name type="scientific">Camelus dromedarius</name>
    <name type="common">Dromedary</name>
    <name type="synonym">Arabian camel</name>
    <dbReference type="NCBI Taxonomy" id="9838"/>
    <lineage>
        <taxon>Eukaryota</taxon>
        <taxon>Metazoa</taxon>
        <taxon>Chordata</taxon>
        <taxon>Craniata</taxon>
        <taxon>Vertebrata</taxon>
        <taxon>Euteleostomi</taxon>
        <taxon>Mammalia</taxon>
        <taxon>Eutheria</taxon>
        <taxon>Laurasiatheria</taxon>
        <taxon>Artiodactyla</taxon>
        <taxon>Tylopoda</taxon>
        <taxon>Camelidae</taxon>
        <taxon>Camelus</taxon>
    </lineage>
</organism>
<comment type="caution">
    <text evidence="1">The sequence shown here is derived from an EMBL/GenBank/DDBJ whole genome shotgun (WGS) entry which is preliminary data.</text>
</comment>
<accession>A0A5N4C1B9</accession>
<dbReference type="EMBL" id="JWIN03000037">
    <property type="protein sequence ID" value="KAB1252659.1"/>
    <property type="molecule type" value="Genomic_DNA"/>
</dbReference>
<evidence type="ECO:0000313" key="1">
    <source>
        <dbReference type="EMBL" id="KAB1252659.1"/>
    </source>
</evidence>